<dbReference type="InterPro" id="IPR000873">
    <property type="entry name" value="AMP-dep_synth/lig_dom"/>
</dbReference>
<keyword evidence="3" id="KW-1133">Transmembrane helix</keyword>
<dbReference type="InterPro" id="IPR042099">
    <property type="entry name" value="ANL_N_sf"/>
</dbReference>
<comment type="caution">
    <text evidence="6">The sequence shown here is derived from an EMBL/GenBank/DDBJ whole genome shotgun (WGS) entry which is preliminary data.</text>
</comment>
<dbReference type="Pfam" id="PF00501">
    <property type="entry name" value="AMP-binding"/>
    <property type="match status" value="1"/>
</dbReference>
<dbReference type="InterPro" id="IPR020845">
    <property type="entry name" value="AMP-binding_CS"/>
</dbReference>
<evidence type="ECO:0000259" key="5">
    <source>
        <dbReference type="Pfam" id="PF13193"/>
    </source>
</evidence>
<evidence type="ECO:0000259" key="4">
    <source>
        <dbReference type="Pfam" id="PF00501"/>
    </source>
</evidence>
<dbReference type="GO" id="GO:0005777">
    <property type="term" value="C:peroxisome"/>
    <property type="evidence" value="ECO:0007669"/>
    <property type="project" value="UniProtKB-SubCell"/>
</dbReference>
<gene>
    <name evidence="6" type="ORF">RI129_007507</name>
</gene>
<evidence type="ECO:0000256" key="2">
    <source>
        <dbReference type="ARBA" id="ARBA00023140"/>
    </source>
</evidence>
<dbReference type="InterPro" id="IPR025110">
    <property type="entry name" value="AMP-bd_C"/>
</dbReference>
<keyword evidence="3" id="KW-0812">Transmembrane</keyword>
<name>A0AAN7V9T3_9COLE</name>
<evidence type="ECO:0000256" key="1">
    <source>
        <dbReference type="ARBA" id="ARBA00004275"/>
    </source>
</evidence>
<organism evidence="6 7">
    <name type="scientific">Pyrocoelia pectoralis</name>
    <dbReference type="NCBI Taxonomy" id="417401"/>
    <lineage>
        <taxon>Eukaryota</taxon>
        <taxon>Metazoa</taxon>
        <taxon>Ecdysozoa</taxon>
        <taxon>Arthropoda</taxon>
        <taxon>Hexapoda</taxon>
        <taxon>Insecta</taxon>
        <taxon>Pterygota</taxon>
        <taxon>Neoptera</taxon>
        <taxon>Endopterygota</taxon>
        <taxon>Coleoptera</taxon>
        <taxon>Polyphaga</taxon>
        <taxon>Elateriformia</taxon>
        <taxon>Elateroidea</taxon>
        <taxon>Lampyridae</taxon>
        <taxon>Lampyrinae</taxon>
        <taxon>Pyrocoelia</taxon>
    </lineage>
</organism>
<dbReference type="SUPFAM" id="SSF56801">
    <property type="entry name" value="Acetyl-CoA synthetase-like"/>
    <property type="match status" value="1"/>
</dbReference>
<feature type="domain" description="AMP-binding enzyme C-terminal" evidence="5">
    <location>
        <begin position="490"/>
        <end position="566"/>
    </location>
</feature>
<accession>A0AAN7V9T3</accession>
<evidence type="ECO:0000256" key="3">
    <source>
        <dbReference type="SAM" id="Phobius"/>
    </source>
</evidence>
<keyword evidence="3" id="KW-0472">Membrane</keyword>
<keyword evidence="7" id="KW-1185">Reference proteome</keyword>
<dbReference type="PROSITE" id="PS00455">
    <property type="entry name" value="AMP_BINDING"/>
    <property type="match status" value="1"/>
</dbReference>
<dbReference type="EMBL" id="JAVRBK010000005">
    <property type="protein sequence ID" value="KAK5643662.1"/>
    <property type="molecule type" value="Genomic_DNA"/>
</dbReference>
<dbReference type="PANTHER" id="PTHR24096">
    <property type="entry name" value="LONG-CHAIN-FATTY-ACID--COA LIGASE"/>
    <property type="match status" value="1"/>
</dbReference>
<reference evidence="6 7" key="1">
    <citation type="journal article" date="2024" name="Insects">
        <title>An Improved Chromosome-Level Genome Assembly of the Firefly Pyrocoelia pectoralis.</title>
        <authorList>
            <person name="Fu X."/>
            <person name="Meyer-Rochow V.B."/>
            <person name="Ballantyne L."/>
            <person name="Zhu X."/>
        </authorList>
    </citation>
    <scope>NUCLEOTIDE SEQUENCE [LARGE SCALE GENOMIC DNA]</scope>
    <source>
        <strain evidence="6">XCY_ONT2</strain>
    </source>
</reference>
<feature type="domain" description="AMP-dependent synthetase/ligase" evidence="4">
    <location>
        <begin position="51"/>
        <end position="440"/>
    </location>
</feature>
<proteinExistence type="predicted"/>
<dbReference type="GO" id="GO:0046949">
    <property type="term" value="P:fatty-acyl-CoA biosynthetic process"/>
    <property type="evidence" value="ECO:0007669"/>
    <property type="project" value="TreeGrafter"/>
</dbReference>
<evidence type="ECO:0000313" key="7">
    <source>
        <dbReference type="Proteomes" id="UP001329430"/>
    </source>
</evidence>
<dbReference type="PANTHER" id="PTHR24096:SF422">
    <property type="entry name" value="BCDNA.GH02901"/>
    <property type="match status" value="1"/>
</dbReference>
<dbReference type="Gene3D" id="3.40.50.12780">
    <property type="entry name" value="N-terminal domain of ligase-like"/>
    <property type="match status" value="1"/>
</dbReference>
<comment type="subcellular location">
    <subcellularLocation>
        <location evidence="1">Peroxisome</location>
    </subcellularLocation>
</comment>
<evidence type="ECO:0008006" key="8">
    <source>
        <dbReference type="Google" id="ProtNLM"/>
    </source>
</evidence>
<dbReference type="AlphaFoldDB" id="A0AAN7V9T3"/>
<dbReference type="Gene3D" id="3.30.300.30">
    <property type="match status" value="1"/>
</dbReference>
<dbReference type="GO" id="GO:0004467">
    <property type="term" value="F:long-chain fatty acid-CoA ligase activity"/>
    <property type="evidence" value="ECO:0007669"/>
    <property type="project" value="TreeGrafter"/>
</dbReference>
<sequence>MYRKLLKIVSLKKPLKFEISHRLHSNQSYVIPSPLQRVHIPDAALPDIIFEKCGKFPEKIAMECAITGRKYTYEDVRNKAINFSQAITKKLKLRKGDVVTLILPNIPEFGICILGLLKASLIVTTINPLNTLDEMRRQLVDSGSKAIITTCSLHLVVKSSAPLPNMPILTIKTEKTDSTPENVINFQDFVDTPADRNMNMYLTSSEIAVMAYSSGTTGLPKGVLHSHRNLVTHMTQTNVEEIKILEPTTDKHQDVVPAIIPFTHLYGINAVLISSLLHMSKIVTVPKFNPDVFLNLFKEHKPTALHVVPASSKRYLSVLYVIIFIFYIPVLFMINNKMVDHNLLQSLRIVTVGSAPLSSLNEEKFVRKTGNKICLMQGYGTTESNFVTFTRKSDDPTGSVGVPVPNTEMKVVAVGSDTELDHMQEGELFVKGPQIMQGYHKRSDETAKTIIDGWLKTGDLVYYDKNKKFYIVDRLKDMIKVKGYQVAPAELEDVICSYADILDAVVIGVPHDTYGEVPRAYVTVKPGTKLDVHKLEQFMVNKVSNYKYLKGGVVVVKDLPRNALGKYVRHQLRLKYMDASVTKI</sequence>
<dbReference type="Pfam" id="PF13193">
    <property type="entry name" value="AMP-binding_C"/>
    <property type="match status" value="1"/>
</dbReference>
<protein>
    <recommendedName>
        <fullName evidence="8">4-coumarate--CoA ligase</fullName>
    </recommendedName>
</protein>
<dbReference type="Proteomes" id="UP001329430">
    <property type="component" value="Chromosome 5"/>
</dbReference>
<dbReference type="InterPro" id="IPR045851">
    <property type="entry name" value="AMP-bd_C_sf"/>
</dbReference>
<keyword evidence="2" id="KW-0576">Peroxisome</keyword>
<feature type="transmembrane region" description="Helical" evidence="3">
    <location>
        <begin position="315"/>
        <end position="334"/>
    </location>
</feature>
<evidence type="ECO:0000313" key="6">
    <source>
        <dbReference type="EMBL" id="KAK5643662.1"/>
    </source>
</evidence>